<proteinExistence type="predicted"/>
<protein>
    <submittedName>
        <fullName evidence="2">HNH endonuclease</fullName>
    </submittedName>
</protein>
<comment type="caution">
    <text evidence="2">The sequence shown here is derived from an EMBL/GenBank/DDBJ whole genome shotgun (WGS) entry which is preliminary data.</text>
</comment>
<evidence type="ECO:0000259" key="1">
    <source>
        <dbReference type="Pfam" id="PF02720"/>
    </source>
</evidence>
<dbReference type="AlphaFoldDB" id="A0A8J3QKM1"/>
<keyword evidence="2" id="KW-0378">Hydrolase</keyword>
<organism evidence="2 3">
    <name type="scientific">Rhizocola hellebori</name>
    <dbReference type="NCBI Taxonomy" id="1392758"/>
    <lineage>
        <taxon>Bacteria</taxon>
        <taxon>Bacillati</taxon>
        <taxon>Actinomycetota</taxon>
        <taxon>Actinomycetes</taxon>
        <taxon>Micromonosporales</taxon>
        <taxon>Micromonosporaceae</taxon>
        <taxon>Rhizocola</taxon>
    </lineage>
</organism>
<keyword evidence="3" id="KW-1185">Reference proteome</keyword>
<sequence length="343" mass="36950">MGVQKAAWGLTGQELRDALVHAFAEKQRWAARCLELVREVDGQNLAHDHGATSTTAWLNAVLQVTPTEARKMIATAAALDHPCAVTAKALSAGAVNEAQAAVIGRCVTSLAEHGPDKQAEAEQFLLDKAAEHDAHALTVMADRILFVIDPEAAEEHQRKNLDAAEKRAARDRFFTLSPDGTGRTRLTGVLGAEAAAIVRAALEPLCRPTDPHDHRSAGQRRADALTDICALALATGQLPDNRGEKAQVVVTTRFDPTHQNLSEGMLDTGETLSAETVRRLACDARIIPAMLGSPSQPLDLGREQRLFKGPLRRALILRDGGCAFPGCDRPPQMVRRPPHQSLV</sequence>
<keyword evidence="2" id="KW-0255">Endonuclease</keyword>
<name>A0A8J3QKM1_9ACTN</name>
<accession>A0A8J3QKM1</accession>
<reference evidence="2" key="1">
    <citation type="submission" date="2021-01" db="EMBL/GenBank/DDBJ databases">
        <title>Whole genome shotgun sequence of Rhizocola hellebori NBRC 109834.</title>
        <authorList>
            <person name="Komaki H."/>
            <person name="Tamura T."/>
        </authorList>
    </citation>
    <scope>NUCLEOTIDE SEQUENCE</scope>
    <source>
        <strain evidence="2">NBRC 109834</strain>
    </source>
</reference>
<dbReference type="Pfam" id="PF02720">
    <property type="entry name" value="DUF222"/>
    <property type="match status" value="1"/>
</dbReference>
<evidence type="ECO:0000313" key="3">
    <source>
        <dbReference type="Proteomes" id="UP000612899"/>
    </source>
</evidence>
<dbReference type="GO" id="GO:0004519">
    <property type="term" value="F:endonuclease activity"/>
    <property type="evidence" value="ECO:0007669"/>
    <property type="project" value="UniProtKB-KW"/>
</dbReference>
<dbReference type="Proteomes" id="UP000612899">
    <property type="component" value="Unassembled WGS sequence"/>
</dbReference>
<gene>
    <name evidence="2" type="ORF">Rhe02_98890</name>
</gene>
<evidence type="ECO:0000313" key="2">
    <source>
        <dbReference type="EMBL" id="GIH11822.1"/>
    </source>
</evidence>
<keyword evidence="2" id="KW-0540">Nuclease</keyword>
<dbReference type="InterPro" id="IPR003870">
    <property type="entry name" value="DUF222"/>
</dbReference>
<feature type="domain" description="DUF222" evidence="1">
    <location>
        <begin position="18"/>
        <end position="319"/>
    </location>
</feature>
<dbReference type="EMBL" id="BONY01000188">
    <property type="protein sequence ID" value="GIH11822.1"/>
    <property type="molecule type" value="Genomic_DNA"/>
</dbReference>